<accession>A0A3D8IXY9</accession>
<protein>
    <submittedName>
        <fullName evidence="2">Uncharacterized protein</fullName>
    </submittedName>
</protein>
<dbReference type="InterPro" id="IPR029046">
    <property type="entry name" value="LolA/LolB/LppX"/>
</dbReference>
<reference evidence="2 3" key="1">
    <citation type="submission" date="2018-04" db="EMBL/GenBank/DDBJ databases">
        <title>Novel Campyloabacter and Helicobacter Species and Strains.</title>
        <authorList>
            <person name="Mannion A.J."/>
            <person name="Shen Z."/>
            <person name="Fox J.G."/>
        </authorList>
    </citation>
    <scope>NUCLEOTIDE SEQUENCE [LARGE SCALE GENOMIC DNA]</scope>
    <source>
        <strain evidence="2 3">ATCC 700242</strain>
    </source>
</reference>
<dbReference type="RefSeq" id="WP_104724564.1">
    <property type="nucleotide sequence ID" value="NZ_FZNE01000003.1"/>
</dbReference>
<dbReference type="CDD" id="cd16325">
    <property type="entry name" value="LolA"/>
    <property type="match status" value="1"/>
</dbReference>
<dbReference type="PANTHER" id="PTHR35869">
    <property type="entry name" value="OUTER-MEMBRANE LIPOPROTEIN CARRIER PROTEIN"/>
    <property type="match status" value="1"/>
</dbReference>
<dbReference type="Pfam" id="PF03548">
    <property type="entry name" value="LolA"/>
    <property type="match status" value="1"/>
</dbReference>
<dbReference type="EMBL" id="NXLU01000002">
    <property type="protein sequence ID" value="RDU69484.1"/>
    <property type="molecule type" value="Genomic_DNA"/>
</dbReference>
<organism evidence="2 3">
    <name type="scientific">Helicobacter cholecystus</name>
    <dbReference type="NCBI Taxonomy" id="45498"/>
    <lineage>
        <taxon>Bacteria</taxon>
        <taxon>Pseudomonadati</taxon>
        <taxon>Campylobacterota</taxon>
        <taxon>Epsilonproteobacteria</taxon>
        <taxon>Campylobacterales</taxon>
        <taxon>Helicobacteraceae</taxon>
        <taxon>Helicobacter</taxon>
    </lineage>
</organism>
<proteinExistence type="predicted"/>
<evidence type="ECO:0000313" key="3">
    <source>
        <dbReference type="Proteomes" id="UP000257067"/>
    </source>
</evidence>
<dbReference type="Proteomes" id="UP000257067">
    <property type="component" value="Unassembled WGS sequence"/>
</dbReference>
<evidence type="ECO:0000256" key="1">
    <source>
        <dbReference type="ARBA" id="ARBA00022729"/>
    </source>
</evidence>
<dbReference type="NCBIfam" id="NF000663">
    <property type="entry name" value="PRK00031.2-1"/>
    <property type="match status" value="1"/>
</dbReference>
<dbReference type="PANTHER" id="PTHR35869:SF1">
    <property type="entry name" value="OUTER-MEMBRANE LIPOPROTEIN CARRIER PROTEIN"/>
    <property type="match status" value="1"/>
</dbReference>
<dbReference type="AlphaFoldDB" id="A0A3D8IXY9"/>
<keyword evidence="3" id="KW-1185">Reference proteome</keyword>
<dbReference type="OrthoDB" id="5339202at2"/>
<gene>
    <name evidence="2" type="ORF">CQA62_02210</name>
</gene>
<dbReference type="Gene3D" id="2.50.20.10">
    <property type="entry name" value="Lipoprotein localisation LolA/LolB/LppX"/>
    <property type="match status" value="1"/>
</dbReference>
<evidence type="ECO:0000313" key="2">
    <source>
        <dbReference type="EMBL" id="RDU69484.1"/>
    </source>
</evidence>
<sequence>MKRISFFLIFTLYSYALQIHSIEADFIQSSKTQPIFYKGKFIASTPNLARWEYIQPLRKDVYISPTQIISYEPMLSQVIIKKMSSTLDFIAILKNAKQDSKEPNLYHSIIEDMHYAIYFKDQIPQRVEYQDQLGESIVIELKNVKLNVKVDKKDFEFVIPKGIDVIEQ</sequence>
<dbReference type="SUPFAM" id="SSF89392">
    <property type="entry name" value="Prokaryotic lipoproteins and lipoprotein localization factors"/>
    <property type="match status" value="1"/>
</dbReference>
<dbReference type="InterPro" id="IPR004564">
    <property type="entry name" value="OM_lipoprot_carrier_LolA-like"/>
</dbReference>
<keyword evidence="1" id="KW-0732">Signal</keyword>
<name>A0A3D8IXY9_9HELI</name>
<comment type="caution">
    <text evidence="2">The sequence shown here is derived from an EMBL/GenBank/DDBJ whole genome shotgun (WGS) entry which is preliminary data.</text>
</comment>